<evidence type="ECO:0000313" key="3">
    <source>
        <dbReference type="Proteomes" id="UP001549921"/>
    </source>
</evidence>
<dbReference type="InterPro" id="IPR000477">
    <property type="entry name" value="RT_dom"/>
</dbReference>
<sequence length="274" mass="31322">MPLELTSLLKYWYSHQKNRVRWREALSEEYQLECGVRQGGLTSPSLFNLYMNGLIDELRKTNVGCHINGVCVNNISYADDMVLLSPSAGALKQLLSICESYAVAHGLRYNAKKSELMLFKAHNKSYTIPTITLGGSPLSVVTHFKYLGHWVEEELKDDMDIERERRSLSVRCNMLARRFARCTQHVKVTLFKAFCQSFYTCSLWVDCKRRSLNDLRVQYNNAFRVLMGLPRCCSASGMFAEARVDGFHAIMRKRSASLLNRWRGSTNSILIAPS</sequence>
<dbReference type="PANTHER" id="PTHR47027:SF20">
    <property type="entry name" value="REVERSE TRANSCRIPTASE-LIKE PROTEIN WITH RNA-DIRECTED DNA POLYMERASE DOMAIN"/>
    <property type="match status" value="1"/>
</dbReference>
<organism evidence="2 3">
    <name type="scientific">Loxostege sticticalis</name>
    <name type="common">Beet webworm moth</name>
    <dbReference type="NCBI Taxonomy" id="481309"/>
    <lineage>
        <taxon>Eukaryota</taxon>
        <taxon>Metazoa</taxon>
        <taxon>Ecdysozoa</taxon>
        <taxon>Arthropoda</taxon>
        <taxon>Hexapoda</taxon>
        <taxon>Insecta</taxon>
        <taxon>Pterygota</taxon>
        <taxon>Neoptera</taxon>
        <taxon>Endopterygota</taxon>
        <taxon>Lepidoptera</taxon>
        <taxon>Glossata</taxon>
        <taxon>Ditrysia</taxon>
        <taxon>Pyraloidea</taxon>
        <taxon>Crambidae</taxon>
        <taxon>Pyraustinae</taxon>
        <taxon>Loxostege</taxon>
    </lineage>
</organism>
<dbReference type="SUPFAM" id="SSF56672">
    <property type="entry name" value="DNA/RNA polymerases"/>
    <property type="match status" value="1"/>
</dbReference>
<evidence type="ECO:0000259" key="1">
    <source>
        <dbReference type="PROSITE" id="PS50878"/>
    </source>
</evidence>
<dbReference type="EMBL" id="JBEDNZ010000080">
    <property type="protein sequence ID" value="KAL0803182.1"/>
    <property type="molecule type" value="Genomic_DNA"/>
</dbReference>
<name>A0ABD0S1R8_LOXSC</name>
<reference evidence="2 3" key="1">
    <citation type="submission" date="2024-06" db="EMBL/GenBank/DDBJ databases">
        <title>A chromosome-level genome assembly of beet webworm, Loxostege sticticalis.</title>
        <authorList>
            <person name="Zhang Y."/>
        </authorList>
    </citation>
    <scope>NUCLEOTIDE SEQUENCE [LARGE SCALE GENOMIC DNA]</scope>
    <source>
        <strain evidence="2">AQ028</strain>
        <tissue evidence="2">Male pupae</tissue>
    </source>
</reference>
<dbReference type="AlphaFoldDB" id="A0ABD0S1R8"/>
<dbReference type="PROSITE" id="PS50878">
    <property type="entry name" value="RT_POL"/>
    <property type="match status" value="1"/>
</dbReference>
<dbReference type="GO" id="GO:0071897">
    <property type="term" value="P:DNA biosynthetic process"/>
    <property type="evidence" value="ECO:0007669"/>
    <property type="project" value="UniProtKB-ARBA"/>
</dbReference>
<comment type="caution">
    <text evidence="2">The sequence shown here is derived from an EMBL/GenBank/DDBJ whole genome shotgun (WGS) entry which is preliminary data.</text>
</comment>
<gene>
    <name evidence="2" type="ORF">ABMA28_017373</name>
</gene>
<protein>
    <recommendedName>
        <fullName evidence="1">Reverse transcriptase domain-containing protein</fullName>
    </recommendedName>
</protein>
<evidence type="ECO:0000313" key="2">
    <source>
        <dbReference type="EMBL" id="KAL0803182.1"/>
    </source>
</evidence>
<dbReference type="Pfam" id="PF00078">
    <property type="entry name" value="RVT_1"/>
    <property type="match status" value="1"/>
</dbReference>
<accession>A0ABD0S1R8</accession>
<dbReference type="PANTHER" id="PTHR47027">
    <property type="entry name" value="REVERSE TRANSCRIPTASE DOMAIN-CONTAINING PROTEIN"/>
    <property type="match status" value="1"/>
</dbReference>
<dbReference type="InterPro" id="IPR043502">
    <property type="entry name" value="DNA/RNA_pol_sf"/>
</dbReference>
<feature type="domain" description="Reverse transcriptase" evidence="1">
    <location>
        <begin position="1"/>
        <end position="151"/>
    </location>
</feature>
<dbReference type="Proteomes" id="UP001549921">
    <property type="component" value="Unassembled WGS sequence"/>
</dbReference>
<proteinExistence type="predicted"/>